<sequence length="1066" mass="115145">MKTRTFYRNLLRRLIVAGLLWGMSEQDVWCADAASFKTEEYYASTGLDLINATDAYALGYTGKGIKLGVCDEYVQFYHPEFSSKTGSGYIGVLPSDYDWVANNHGTHVAGIMAAAKDNIGMHGVAFDANLLSGNLFVDNNIGDVYSGFNQDNSVKIINNSWGRDVYIDTTTLGKEDIRYLMNNDNDEYSVMRHSILDYDKVLVFAAGNAGHASPDVDALFPYLYPEAAGNFINVIALNSAAFKGTTTGTNAVALFSDLSKYVEENSISAPGLFINSANSGTGGYVTMSGTSMATPYVSASAGLIQEAFPYMTGSQIVDTVLSTANNTFTLPKYTLTVQEDGDEENPIYTTNIYYFGNVSSVNEIVNDLVDYYNENSFILQQYGYATADEFANQAWVYQNTPRELIFGQGLLDVGKAVKGPGLLNARRMDFSNYSPANEFGQAQALYSIDTQDYNSVWSNNIAEKRAGLLSPISTYADLQAIYNYYLGTDLGLGLSGGREYIDTYNAKAIANGLLDLPVGLYKKGNGILALTGQNTYSGSSIAAGGVLQIDGSVAGDAYSILNGTIAGSGSIAGDLTNRASLQAGSYGMPGTLSVGGNLISSGQLAVVVQNNVAGKIAVAGTADINGTSLTTAAGNTYRPDTSYTVLTASNITGNFASGTAAVSGLLSAHGSQNGNSAFLEVNRQNNIVSPNLRQQTAYLHMNAMYDALAGDAQRQMDTLYNLNISSAALALNEIYGGTQVNQSLLIQRSGLLSNAITARFDHVNQNYQEEGSVPAGNLSENDLAAKGVIPLHLDTDNGWWMKFTRSGGSRDAYADEPEMKSKGLGIVVGRDWQSTPNWRAGWIFGYENSDNASASARSDANDYRLGFYGGYSQGAFDGQVYLACGRQTNASTRYLRELGLTADSHYGSHTISLGLKEKYNLYEGRKTSVTLSPYVGVDITRYTQDSFREQGAGNYNQVADHSHNTYSTGEIGLEWEHSLKQGHYGFNVGYKRVLGGYDPQMTVAYSGNLEDKFTIDGGRQDRDYLVWELNAEGLLNPTWSISGRVGGEKGSNSHYWNASLMLKHDW</sequence>
<evidence type="ECO:0000256" key="4">
    <source>
        <dbReference type="ARBA" id="ARBA00022801"/>
    </source>
</evidence>
<feature type="domain" description="Autotransporter" evidence="7">
    <location>
        <begin position="792"/>
        <end position="1066"/>
    </location>
</feature>
<name>A0A0U1L5H6_9FIRM</name>
<keyword evidence="2 6" id="KW-0645">Protease</keyword>
<dbReference type="PROSITE" id="PS00137">
    <property type="entry name" value="SUBTILASE_HIS"/>
    <property type="match status" value="1"/>
</dbReference>
<protein>
    <submittedName>
        <fullName evidence="8">Putative secreted serine protease</fullName>
        <ecNumber evidence="8">3.4.21.-</ecNumber>
    </submittedName>
</protein>
<dbReference type="PANTHER" id="PTHR43399">
    <property type="entry name" value="SUBTILISIN-RELATED"/>
    <property type="match status" value="1"/>
</dbReference>
<gene>
    <name evidence="8" type="ORF">SpAn4DRAFT_4294</name>
</gene>
<keyword evidence="4 6" id="KW-0378">Hydrolase</keyword>
<evidence type="ECO:0000259" key="7">
    <source>
        <dbReference type="PROSITE" id="PS51208"/>
    </source>
</evidence>
<dbReference type="PROSITE" id="PS51892">
    <property type="entry name" value="SUBTILASE"/>
    <property type="match status" value="1"/>
</dbReference>
<dbReference type="EMBL" id="CTRP01000015">
    <property type="protein sequence ID" value="CQR74937.1"/>
    <property type="molecule type" value="Genomic_DNA"/>
</dbReference>
<dbReference type="Proteomes" id="UP000049855">
    <property type="component" value="Unassembled WGS sequence"/>
</dbReference>
<proteinExistence type="inferred from homology"/>
<dbReference type="InterPro" id="IPR023828">
    <property type="entry name" value="Peptidase_S8_Ser-AS"/>
</dbReference>
<dbReference type="SUPFAM" id="SSF103515">
    <property type="entry name" value="Autotransporter"/>
    <property type="match status" value="1"/>
</dbReference>
<reference evidence="9" key="1">
    <citation type="submission" date="2015-03" db="EMBL/GenBank/DDBJ databases">
        <authorList>
            <person name="Nijsse Bart"/>
        </authorList>
    </citation>
    <scope>NUCLEOTIDE SEQUENCE [LARGE SCALE GENOMIC DNA]</scope>
</reference>
<dbReference type="InterPro" id="IPR051048">
    <property type="entry name" value="Peptidase_S8/S53_subtilisin"/>
</dbReference>
<dbReference type="PROSITE" id="PS00138">
    <property type="entry name" value="SUBTILASE_SER"/>
    <property type="match status" value="1"/>
</dbReference>
<evidence type="ECO:0000256" key="6">
    <source>
        <dbReference type="PROSITE-ProRule" id="PRU01240"/>
    </source>
</evidence>
<accession>A0A0U1L5H6</accession>
<dbReference type="AlphaFoldDB" id="A0A0U1L5H6"/>
<dbReference type="PANTHER" id="PTHR43399:SF4">
    <property type="entry name" value="CELL WALL-ASSOCIATED PROTEASE"/>
    <property type="match status" value="1"/>
</dbReference>
<evidence type="ECO:0000313" key="8">
    <source>
        <dbReference type="EMBL" id="CQR74937.1"/>
    </source>
</evidence>
<evidence type="ECO:0000256" key="3">
    <source>
        <dbReference type="ARBA" id="ARBA00022729"/>
    </source>
</evidence>
<dbReference type="GO" id="GO:0006508">
    <property type="term" value="P:proteolysis"/>
    <property type="evidence" value="ECO:0007669"/>
    <property type="project" value="UniProtKB-KW"/>
</dbReference>
<dbReference type="EC" id="3.4.21.-" evidence="8"/>
<dbReference type="InterPro" id="IPR000209">
    <property type="entry name" value="Peptidase_S8/S53_dom"/>
</dbReference>
<dbReference type="Gene3D" id="2.40.128.130">
    <property type="entry name" value="Autotransporter beta-domain"/>
    <property type="match status" value="1"/>
</dbReference>
<dbReference type="Pfam" id="PF00082">
    <property type="entry name" value="Peptidase_S8"/>
    <property type="match status" value="1"/>
</dbReference>
<dbReference type="PRINTS" id="PR00723">
    <property type="entry name" value="SUBTILISIN"/>
</dbReference>
<dbReference type="Pfam" id="PF03797">
    <property type="entry name" value="Autotransporter"/>
    <property type="match status" value="1"/>
</dbReference>
<keyword evidence="5 6" id="KW-0720">Serine protease</keyword>
<evidence type="ECO:0000256" key="1">
    <source>
        <dbReference type="ARBA" id="ARBA00011073"/>
    </source>
</evidence>
<dbReference type="PROSITE" id="PS51208">
    <property type="entry name" value="AUTOTRANSPORTER"/>
    <property type="match status" value="1"/>
</dbReference>
<dbReference type="InterPro" id="IPR022398">
    <property type="entry name" value="Peptidase_S8_His-AS"/>
</dbReference>
<dbReference type="GO" id="GO:0004252">
    <property type="term" value="F:serine-type endopeptidase activity"/>
    <property type="evidence" value="ECO:0007669"/>
    <property type="project" value="UniProtKB-UniRule"/>
</dbReference>
<dbReference type="InterPro" id="IPR036709">
    <property type="entry name" value="Autotransporte_beta_dom_sf"/>
</dbReference>
<dbReference type="RefSeq" id="WP_081658467.1">
    <property type="nucleotide sequence ID" value="NZ_CTRP01000015.1"/>
</dbReference>
<dbReference type="Gene3D" id="3.40.50.200">
    <property type="entry name" value="Peptidase S8/S53 domain"/>
    <property type="match status" value="1"/>
</dbReference>
<feature type="active site" description="Charge relay system" evidence="6">
    <location>
        <position position="291"/>
    </location>
</feature>
<keyword evidence="3" id="KW-0732">Signal</keyword>
<dbReference type="InterPro" id="IPR005546">
    <property type="entry name" value="Autotransporte_beta"/>
</dbReference>
<feature type="active site" description="Charge relay system" evidence="6">
    <location>
        <position position="71"/>
    </location>
</feature>
<evidence type="ECO:0000313" key="9">
    <source>
        <dbReference type="Proteomes" id="UP000049855"/>
    </source>
</evidence>
<dbReference type="InterPro" id="IPR013425">
    <property type="entry name" value="Autotrns_rpt"/>
</dbReference>
<feature type="active site" description="Charge relay system" evidence="6">
    <location>
        <position position="104"/>
    </location>
</feature>
<dbReference type="InterPro" id="IPR034061">
    <property type="entry name" value="Peptidases_S8_Autotransporter"/>
</dbReference>
<dbReference type="InterPro" id="IPR015500">
    <property type="entry name" value="Peptidase_S8_subtilisin-rel"/>
</dbReference>
<keyword evidence="9" id="KW-1185">Reference proteome</keyword>
<dbReference type="CDD" id="cd04848">
    <property type="entry name" value="Peptidases_S8_Autotransporter_serine_protease_like"/>
    <property type="match status" value="1"/>
</dbReference>
<evidence type="ECO:0000256" key="5">
    <source>
        <dbReference type="ARBA" id="ARBA00022825"/>
    </source>
</evidence>
<organism evidence="8 9">
    <name type="scientific">Sporomusa ovata</name>
    <dbReference type="NCBI Taxonomy" id="2378"/>
    <lineage>
        <taxon>Bacteria</taxon>
        <taxon>Bacillati</taxon>
        <taxon>Bacillota</taxon>
        <taxon>Negativicutes</taxon>
        <taxon>Selenomonadales</taxon>
        <taxon>Sporomusaceae</taxon>
        <taxon>Sporomusa</taxon>
    </lineage>
</organism>
<evidence type="ECO:0000256" key="2">
    <source>
        <dbReference type="ARBA" id="ARBA00022670"/>
    </source>
</evidence>
<dbReference type="NCBIfam" id="TIGR02601">
    <property type="entry name" value="autotrns_rpt"/>
    <property type="match status" value="1"/>
</dbReference>
<dbReference type="SMART" id="SM00869">
    <property type="entry name" value="Autotransporter"/>
    <property type="match status" value="1"/>
</dbReference>
<comment type="similarity">
    <text evidence="1 6">Belongs to the peptidase S8 family.</text>
</comment>
<dbReference type="SUPFAM" id="SSF52743">
    <property type="entry name" value="Subtilisin-like"/>
    <property type="match status" value="1"/>
</dbReference>
<dbReference type="InterPro" id="IPR036852">
    <property type="entry name" value="Peptidase_S8/S53_dom_sf"/>
</dbReference>